<evidence type="ECO:0000256" key="1">
    <source>
        <dbReference type="ARBA" id="ARBA00004236"/>
    </source>
</evidence>
<feature type="domain" description="Pycsar effector protein" evidence="9">
    <location>
        <begin position="9"/>
        <end position="148"/>
    </location>
</feature>
<keyword evidence="5 8" id="KW-1133">Transmembrane helix</keyword>
<keyword evidence="3 8" id="KW-0812">Transmembrane</keyword>
<comment type="subcellular location">
    <subcellularLocation>
        <location evidence="1">Cell membrane</location>
    </subcellularLocation>
</comment>
<keyword evidence="4" id="KW-0547">Nucleotide-binding</keyword>
<keyword evidence="7 8" id="KW-0472">Membrane</keyword>
<evidence type="ECO:0000256" key="3">
    <source>
        <dbReference type="ARBA" id="ARBA00022692"/>
    </source>
</evidence>
<dbReference type="EMBL" id="JAHWZY010000059">
    <property type="protein sequence ID" value="MEZ3182956.1"/>
    <property type="molecule type" value="Genomic_DNA"/>
</dbReference>
<accession>A0ABV4J7U3</accession>
<evidence type="ECO:0000313" key="10">
    <source>
        <dbReference type="EMBL" id="MEZ3182956.1"/>
    </source>
</evidence>
<name>A0ABV4J7U3_9ACTN</name>
<evidence type="ECO:0000259" key="9">
    <source>
        <dbReference type="Pfam" id="PF18967"/>
    </source>
</evidence>
<dbReference type="Proteomes" id="UP001567537">
    <property type="component" value="Unassembled WGS sequence"/>
</dbReference>
<dbReference type="Pfam" id="PF18967">
    <property type="entry name" value="PycTM"/>
    <property type="match status" value="1"/>
</dbReference>
<evidence type="ECO:0000313" key="11">
    <source>
        <dbReference type="Proteomes" id="UP001567537"/>
    </source>
</evidence>
<keyword evidence="11" id="KW-1185">Reference proteome</keyword>
<evidence type="ECO:0000256" key="7">
    <source>
        <dbReference type="ARBA" id="ARBA00023136"/>
    </source>
</evidence>
<evidence type="ECO:0000256" key="8">
    <source>
        <dbReference type="SAM" id="Phobius"/>
    </source>
</evidence>
<reference evidence="10 11" key="1">
    <citation type="journal article" date="2021" name="Res Sq">
        <title>Streptomyces Pimoensis sp. nov., Isolated From the Taklimakan Desert in Xinjiang, China.</title>
        <authorList>
            <person name="Zhang P."/>
            <person name="Luo X."/>
            <person name="Luo X."/>
            <person name="Liu Z."/>
            <person name="Xia Z."/>
            <person name="Wan C."/>
            <person name="zhang L."/>
        </authorList>
    </citation>
    <scope>NUCLEOTIDE SEQUENCE [LARGE SCALE GENOMIC DNA]</scope>
    <source>
        <strain evidence="10 11">TRM75549</strain>
    </source>
</reference>
<keyword evidence="2" id="KW-1003">Cell membrane</keyword>
<evidence type="ECO:0000256" key="4">
    <source>
        <dbReference type="ARBA" id="ARBA00022741"/>
    </source>
</evidence>
<evidence type="ECO:0000256" key="5">
    <source>
        <dbReference type="ARBA" id="ARBA00022989"/>
    </source>
</evidence>
<dbReference type="RefSeq" id="WP_371244174.1">
    <property type="nucleotide sequence ID" value="NZ_JAHWZY010000059.1"/>
</dbReference>
<organism evidence="10 11">
    <name type="scientific">Streptomyces pimonensis</name>
    <dbReference type="NCBI Taxonomy" id="2860288"/>
    <lineage>
        <taxon>Bacteria</taxon>
        <taxon>Bacillati</taxon>
        <taxon>Actinomycetota</taxon>
        <taxon>Actinomycetes</taxon>
        <taxon>Kitasatosporales</taxon>
        <taxon>Streptomycetaceae</taxon>
        <taxon>Streptomyces</taxon>
    </lineage>
</organism>
<feature type="transmembrane region" description="Helical" evidence="8">
    <location>
        <begin position="53"/>
        <end position="76"/>
    </location>
</feature>
<proteinExistence type="predicted"/>
<evidence type="ECO:0000256" key="6">
    <source>
        <dbReference type="ARBA" id="ARBA00023118"/>
    </source>
</evidence>
<sequence>MPTTTAARLDAAITTVLVEIGRTDAKAGILLTSVSLPLAVVVAAVPGRSLPTVAAALVAAGAVGLVAAVLAVLAVVRPRLDGAQRGSYLHWCRCTPEEVLQDLESPDDGQAAHLVRLSQIARRKYAGLRIAIDITAVSLVVLVLALLTALP</sequence>
<feature type="transmembrane region" description="Helical" evidence="8">
    <location>
        <begin position="27"/>
        <end position="47"/>
    </location>
</feature>
<dbReference type="InterPro" id="IPR043760">
    <property type="entry name" value="PycTM_dom"/>
</dbReference>
<feature type="transmembrane region" description="Helical" evidence="8">
    <location>
        <begin position="126"/>
        <end position="150"/>
    </location>
</feature>
<keyword evidence="6" id="KW-0051">Antiviral defense</keyword>
<evidence type="ECO:0000256" key="2">
    <source>
        <dbReference type="ARBA" id="ARBA00022475"/>
    </source>
</evidence>
<gene>
    <name evidence="10" type="ORF">KYY02_31150</name>
</gene>
<comment type="caution">
    <text evidence="10">The sequence shown here is derived from an EMBL/GenBank/DDBJ whole genome shotgun (WGS) entry which is preliminary data.</text>
</comment>
<protein>
    <recommendedName>
        <fullName evidence="9">Pycsar effector protein domain-containing protein</fullName>
    </recommendedName>
</protein>